<keyword evidence="4" id="KW-0808">Transferase</keyword>
<dbReference type="InterPro" id="IPR011324">
    <property type="entry name" value="Cytotoxic_necrot_fac-like_cat"/>
</dbReference>
<dbReference type="KEGG" id="rmar:GBA65_10240"/>
<dbReference type="InterPro" id="IPR038371">
    <property type="entry name" value="Cu_polyphenol_OxRdtase_sf"/>
</dbReference>
<evidence type="ECO:0000256" key="5">
    <source>
        <dbReference type="ARBA" id="ARBA00022723"/>
    </source>
</evidence>
<evidence type="ECO:0000313" key="12">
    <source>
        <dbReference type="Proteomes" id="UP000502706"/>
    </source>
</evidence>
<dbReference type="Pfam" id="PF02578">
    <property type="entry name" value="Cu-oxidase_4"/>
    <property type="match status" value="1"/>
</dbReference>
<dbReference type="GO" id="GO:0005507">
    <property type="term" value="F:copper ion binding"/>
    <property type="evidence" value="ECO:0007669"/>
    <property type="project" value="TreeGrafter"/>
</dbReference>
<evidence type="ECO:0000256" key="1">
    <source>
        <dbReference type="ARBA" id="ARBA00000553"/>
    </source>
</evidence>
<dbReference type="AlphaFoldDB" id="A0A6G8Q2T2"/>
<organism evidence="11 12">
    <name type="scientific">Rubrobacter marinus</name>
    <dbReference type="NCBI Taxonomy" id="2653852"/>
    <lineage>
        <taxon>Bacteria</taxon>
        <taxon>Bacillati</taxon>
        <taxon>Actinomycetota</taxon>
        <taxon>Rubrobacteria</taxon>
        <taxon>Rubrobacterales</taxon>
        <taxon>Rubrobacteraceae</taxon>
        <taxon>Rubrobacter</taxon>
    </lineage>
</organism>
<dbReference type="EMBL" id="CP045121">
    <property type="protein sequence ID" value="QIN80755.1"/>
    <property type="molecule type" value="Genomic_DNA"/>
</dbReference>
<dbReference type="CDD" id="cd16833">
    <property type="entry name" value="YfiH"/>
    <property type="match status" value="1"/>
</dbReference>
<evidence type="ECO:0000256" key="10">
    <source>
        <dbReference type="ARBA" id="ARBA00049893"/>
    </source>
</evidence>
<protein>
    <submittedName>
        <fullName evidence="11">Laccase domain-containing protein</fullName>
    </submittedName>
</protein>
<keyword evidence="6" id="KW-0378">Hydrolase</keyword>
<dbReference type="SUPFAM" id="SSF64438">
    <property type="entry name" value="CNF1/YfiH-like putative cysteine hydrolases"/>
    <property type="match status" value="1"/>
</dbReference>
<keyword evidence="7" id="KW-0862">Zinc</keyword>
<sequence>MWFFTRKGGVSEPPYDSLNVSTLVGDERSAVEENLSRIRASMSGRSSAWVRQVAGDGVVRVEEGRFGGEGDALVTGSAGFSLAVAIADCVPVALVGDGVVGMVHSGWRGTLKGISGKAAKEMGDPSVVRAYIGPGIRRCCYEVSEEVAGRFADRFGRGVVDGRMLSLAASIETDLREAGVAEVHDLGLCTGCRTDLFYSHRKEGPKTGRNLAAVALEPGGHGGGAR</sequence>
<evidence type="ECO:0000313" key="11">
    <source>
        <dbReference type="EMBL" id="QIN80755.1"/>
    </source>
</evidence>
<dbReference type="Proteomes" id="UP000502706">
    <property type="component" value="Chromosome"/>
</dbReference>
<dbReference type="GO" id="GO:0016787">
    <property type="term" value="F:hydrolase activity"/>
    <property type="evidence" value="ECO:0007669"/>
    <property type="project" value="UniProtKB-KW"/>
</dbReference>
<evidence type="ECO:0000256" key="4">
    <source>
        <dbReference type="ARBA" id="ARBA00022679"/>
    </source>
</evidence>
<keyword evidence="12" id="KW-1185">Reference proteome</keyword>
<evidence type="ECO:0000256" key="9">
    <source>
        <dbReference type="ARBA" id="ARBA00048968"/>
    </source>
</evidence>
<evidence type="ECO:0000256" key="8">
    <source>
        <dbReference type="ARBA" id="ARBA00047989"/>
    </source>
</evidence>
<evidence type="ECO:0000256" key="7">
    <source>
        <dbReference type="ARBA" id="ARBA00022833"/>
    </source>
</evidence>
<comment type="function">
    <text evidence="2">Purine nucleoside enzyme that catalyzes the phosphorolysis of adenosine and inosine nucleosides, yielding D-ribose 1-phosphate and the respective free bases, adenine and hypoxanthine. Also catalyzes the phosphorolysis of S-methyl-5'-thioadenosine into adenine and S-methyl-5-thio-alpha-D-ribose 1-phosphate. Also has adenosine deaminase activity.</text>
</comment>
<comment type="catalytic activity">
    <reaction evidence="10">
        <text>S-methyl-5'-thioadenosine + phosphate = 5-(methylsulfanyl)-alpha-D-ribose 1-phosphate + adenine</text>
        <dbReference type="Rhea" id="RHEA:11852"/>
        <dbReference type="ChEBI" id="CHEBI:16708"/>
        <dbReference type="ChEBI" id="CHEBI:17509"/>
        <dbReference type="ChEBI" id="CHEBI:43474"/>
        <dbReference type="ChEBI" id="CHEBI:58533"/>
        <dbReference type="EC" id="2.4.2.28"/>
    </reaction>
    <physiologicalReaction direction="left-to-right" evidence="10">
        <dbReference type="Rhea" id="RHEA:11853"/>
    </physiologicalReaction>
</comment>
<accession>A0A6G8Q2T2</accession>
<dbReference type="PANTHER" id="PTHR30616">
    <property type="entry name" value="UNCHARACTERIZED PROTEIN YFIH"/>
    <property type="match status" value="1"/>
</dbReference>
<keyword evidence="5" id="KW-0479">Metal-binding</keyword>
<comment type="catalytic activity">
    <reaction evidence="8">
        <text>adenosine + H2O + H(+) = inosine + NH4(+)</text>
        <dbReference type="Rhea" id="RHEA:24408"/>
        <dbReference type="ChEBI" id="CHEBI:15377"/>
        <dbReference type="ChEBI" id="CHEBI:15378"/>
        <dbReference type="ChEBI" id="CHEBI:16335"/>
        <dbReference type="ChEBI" id="CHEBI:17596"/>
        <dbReference type="ChEBI" id="CHEBI:28938"/>
        <dbReference type="EC" id="3.5.4.4"/>
    </reaction>
    <physiologicalReaction direction="left-to-right" evidence="8">
        <dbReference type="Rhea" id="RHEA:24409"/>
    </physiologicalReaction>
</comment>
<comment type="catalytic activity">
    <reaction evidence="1">
        <text>inosine + phosphate = alpha-D-ribose 1-phosphate + hypoxanthine</text>
        <dbReference type="Rhea" id="RHEA:27646"/>
        <dbReference type="ChEBI" id="CHEBI:17368"/>
        <dbReference type="ChEBI" id="CHEBI:17596"/>
        <dbReference type="ChEBI" id="CHEBI:43474"/>
        <dbReference type="ChEBI" id="CHEBI:57720"/>
        <dbReference type="EC" id="2.4.2.1"/>
    </reaction>
    <physiologicalReaction direction="left-to-right" evidence="1">
        <dbReference type="Rhea" id="RHEA:27647"/>
    </physiologicalReaction>
</comment>
<proteinExistence type="inferred from homology"/>
<dbReference type="Gene3D" id="3.60.140.10">
    <property type="entry name" value="CNF1/YfiH-like putative cysteine hydrolases"/>
    <property type="match status" value="1"/>
</dbReference>
<evidence type="ECO:0000256" key="2">
    <source>
        <dbReference type="ARBA" id="ARBA00003215"/>
    </source>
</evidence>
<gene>
    <name evidence="11" type="ORF">GBA65_10240</name>
</gene>
<comment type="catalytic activity">
    <reaction evidence="9">
        <text>adenosine + phosphate = alpha-D-ribose 1-phosphate + adenine</text>
        <dbReference type="Rhea" id="RHEA:27642"/>
        <dbReference type="ChEBI" id="CHEBI:16335"/>
        <dbReference type="ChEBI" id="CHEBI:16708"/>
        <dbReference type="ChEBI" id="CHEBI:43474"/>
        <dbReference type="ChEBI" id="CHEBI:57720"/>
        <dbReference type="EC" id="2.4.2.1"/>
    </reaction>
    <physiologicalReaction direction="left-to-right" evidence="9">
        <dbReference type="Rhea" id="RHEA:27643"/>
    </physiologicalReaction>
</comment>
<dbReference type="InterPro" id="IPR003730">
    <property type="entry name" value="Cu_polyphenol_OxRdtase"/>
</dbReference>
<name>A0A6G8Q2T2_9ACTN</name>
<comment type="similarity">
    <text evidence="3">Belongs to the purine nucleoside phosphorylase YfiH/LACC1 family.</text>
</comment>
<evidence type="ECO:0000256" key="3">
    <source>
        <dbReference type="ARBA" id="ARBA00007353"/>
    </source>
</evidence>
<reference evidence="11 12" key="1">
    <citation type="submission" date="2019-10" db="EMBL/GenBank/DDBJ databases">
        <title>Rubrobacter sp nov SCSIO 52915 isolated from a deep-sea sediment in the South China Sea.</title>
        <authorList>
            <person name="Chen R.W."/>
        </authorList>
    </citation>
    <scope>NUCLEOTIDE SEQUENCE [LARGE SCALE GENOMIC DNA]</scope>
    <source>
        <strain evidence="11 12">SCSIO 52915</strain>
    </source>
</reference>
<dbReference type="PANTHER" id="PTHR30616:SF2">
    <property type="entry name" value="PURINE NUCLEOSIDE PHOSPHORYLASE LACC1"/>
    <property type="match status" value="1"/>
</dbReference>
<dbReference type="GO" id="GO:0017061">
    <property type="term" value="F:S-methyl-5-thioadenosine phosphorylase activity"/>
    <property type="evidence" value="ECO:0007669"/>
    <property type="project" value="UniProtKB-EC"/>
</dbReference>
<evidence type="ECO:0000256" key="6">
    <source>
        <dbReference type="ARBA" id="ARBA00022801"/>
    </source>
</evidence>